<organism evidence="1 2">
    <name type="scientific">Araneus ventricosus</name>
    <name type="common">Orbweaver spider</name>
    <name type="synonym">Epeira ventricosa</name>
    <dbReference type="NCBI Taxonomy" id="182803"/>
    <lineage>
        <taxon>Eukaryota</taxon>
        <taxon>Metazoa</taxon>
        <taxon>Ecdysozoa</taxon>
        <taxon>Arthropoda</taxon>
        <taxon>Chelicerata</taxon>
        <taxon>Arachnida</taxon>
        <taxon>Araneae</taxon>
        <taxon>Araneomorphae</taxon>
        <taxon>Entelegynae</taxon>
        <taxon>Araneoidea</taxon>
        <taxon>Araneidae</taxon>
        <taxon>Araneus</taxon>
    </lineage>
</organism>
<name>A0A4Y2QH92_ARAVE</name>
<gene>
    <name evidence="1" type="ORF">AVEN_212475_1</name>
</gene>
<dbReference type="Proteomes" id="UP000499080">
    <property type="component" value="Unassembled WGS sequence"/>
</dbReference>
<proteinExistence type="predicted"/>
<reference evidence="1 2" key="1">
    <citation type="journal article" date="2019" name="Sci. Rep.">
        <title>Orb-weaving spider Araneus ventricosus genome elucidates the spidroin gene catalogue.</title>
        <authorList>
            <person name="Kono N."/>
            <person name="Nakamura H."/>
            <person name="Ohtoshi R."/>
            <person name="Moran D.A.P."/>
            <person name="Shinohara A."/>
            <person name="Yoshida Y."/>
            <person name="Fujiwara M."/>
            <person name="Mori M."/>
            <person name="Tomita M."/>
            <person name="Arakawa K."/>
        </authorList>
    </citation>
    <scope>NUCLEOTIDE SEQUENCE [LARGE SCALE GENOMIC DNA]</scope>
</reference>
<evidence type="ECO:0000313" key="1">
    <source>
        <dbReference type="EMBL" id="GBN62672.1"/>
    </source>
</evidence>
<sequence length="87" mass="9901">MENTVWSRQWEDTCSSEFGDVKGAEGYTCWACIFGGHASDQSGRILTCYRQERGQSADLEGRDVFVLIANSDRVTVCIRWNMVHLHL</sequence>
<dbReference type="EMBL" id="BGPR01013882">
    <property type="protein sequence ID" value="GBN62672.1"/>
    <property type="molecule type" value="Genomic_DNA"/>
</dbReference>
<evidence type="ECO:0000313" key="2">
    <source>
        <dbReference type="Proteomes" id="UP000499080"/>
    </source>
</evidence>
<dbReference type="AlphaFoldDB" id="A0A4Y2QH92"/>
<keyword evidence="2" id="KW-1185">Reference proteome</keyword>
<comment type="caution">
    <text evidence="1">The sequence shown here is derived from an EMBL/GenBank/DDBJ whole genome shotgun (WGS) entry which is preliminary data.</text>
</comment>
<protein>
    <submittedName>
        <fullName evidence="1">Uncharacterized protein</fullName>
    </submittedName>
</protein>
<accession>A0A4Y2QH92</accession>